<evidence type="ECO:0000313" key="1">
    <source>
        <dbReference type="EMBL" id="RZU40552.1"/>
    </source>
</evidence>
<dbReference type="PANTHER" id="PTHR38031:SF1">
    <property type="entry name" value="SULFUR CARRIER PROTEIN CYSO"/>
    <property type="match status" value="1"/>
</dbReference>
<comment type="caution">
    <text evidence="1">The sequence shown here is derived from an EMBL/GenBank/DDBJ whole genome shotgun (WGS) entry which is preliminary data.</text>
</comment>
<sequence>MNIHIPTPLRSFTAGAETVAVPGTTVAEVFTNLTTRYPELQQQLFNTEGKLRSFVNVYLNDEDLRYLPSREATTVAATDELTIIPSIAGGAGRTGESASREDSLCSCCPLL</sequence>
<dbReference type="EMBL" id="SHKW01000001">
    <property type="protein sequence ID" value="RZU40552.1"/>
    <property type="molecule type" value="Genomic_DNA"/>
</dbReference>
<dbReference type="InterPro" id="IPR052045">
    <property type="entry name" value="Sulfur_Carrier/Prot_Modifier"/>
</dbReference>
<dbReference type="RefSeq" id="WP_130418608.1">
    <property type="nucleotide sequence ID" value="NZ_SHKW01000001.1"/>
</dbReference>
<dbReference type="OrthoDB" id="9156098at2"/>
<accession>A0A4Q7YRX1</accession>
<keyword evidence="2" id="KW-1185">Reference proteome</keyword>
<organism evidence="1 2">
    <name type="scientific">Edaphobacter modestus</name>
    <dbReference type="NCBI Taxonomy" id="388466"/>
    <lineage>
        <taxon>Bacteria</taxon>
        <taxon>Pseudomonadati</taxon>
        <taxon>Acidobacteriota</taxon>
        <taxon>Terriglobia</taxon>
        <taxon>Terriglobales</taxon>
        <taxon>Acidobacteriaceae</taxon>
        <taxon>Edaphobacter</taxon>
    </lineage>
</organism>
<protein>
    <submittedName>
        <fullName evidence="1">Molybdopterin synthase subunit MoaD</fullName>
    </submittedName>
</protein>
<name>A0A4Q7YRX1_9BACT</name>
<dbReference type="InterPro" id="IPR016155">
    <property type="entry name" value="Mopterin_synth/thiamin_S_b"/>
</dbReference>
<proteinExistence type="predicted"/>
<dbReference type="AlphaFoldDB" id="A0A4Q7YRX1"/>
<dbReference type="Proteomes" id="UP000292958">
    <property type="component" value="Unassembled WGS sequence"/>
</dbReference>
<reference evidence="1 2" key="1">
    <citation type="submission" date="2019-02" db="EMBL/GenBank/DDBJ databases">
        <title>Genomic Encyclopedia of Archaeal and Bacterial Type Strains, Phase II (KMG-II): from individual species to whole genera.</title>
        <authorList>
            <person name="Goeker M."/>
        </authorList>
    </citation>
    <scope>NUCLEOTIDE SEQUENCE [LARGE SCALE GENOMIC DNA]</scope>
    <source>
        <strain evidence="1 2">DSM 18101</strain>
    </source>
</reference>
<dbReference type="InterPro" id="IPR003749">
    <property type="entry name" value="ThiS/MoaD-like"/>
</dbReference>
<dbReference type="Pfam" id="PF02597">
    <property type="entry name" value="ThiS"/>
    <property type="match status" value="1"/>
</dbReference>
<dbReference type="InterPro" id="IPR012675">
    <property type="entry name" value="Beta-grasp_dom_sf"/>
</dbReference>
<evidence type="ECO:0000313" key="2">
    <source>
        <dbReference type="Proteomes" id="UP000292958"/>
    </source>
</evidence>
<dbReference type="Gene3D" id="3.10.20.30">
    <property type="match status" value="1"/>
</dbReference>
<dbReference type="PANTHER" id="PTHR38031">
    <property type="entry name" value="SULFUR CARRIER PROTEIN SLR0821-RELATED"/>
    <property type="match status" value="1"/>
</dbReference>
<dbReference type="SUPFAM" id="SSF54285">
    <property type="entry name" value="MoaD/ThiS"/>
    <property type="match status" value="1"/>
</dbReference>
<gene>
    <name evidence="1" type="ORF">BDD14_2021</name>
</gene>